<dbReference type="Pfam" id="PF01709">
    <property type="entry name" value="Transcrip_reg"/>
    <property type="match status" value="1"/>
</dbReference>
<evidence type="ECO:0000256" key="3">
    <source>
        <dbReference type="ARBA" id="ARBA00023015"/>
    </source>
</evidence>
<dbReference type="InterPro" id="IPR029072">
    <property type="entry name" value="YebC-like"/>
</dbReference>
<dbReference type="Proteomes" id="UP000001369">
    <property type="component" value="Chromosome"/>
</dbReference>
<dbReference type="GO" id="GO:0006355">
    <property type="term" value="P:regulation of DNA-templated transcription"/>
    <property type="evidence" value="ECO:0007669"/>
    <property type="project" value="UniProtKB-UniRule"/>
</dbReference>
<dbReference type="FunFam" id="3.30.70.980:FF:000002">
    <property type="entry name" value="Probable transcriptional regulatory protein YebC"/>
    <property type="match status" value="1"/>
</dbReference>
<evidence type="ECO:0000313" key="9">
    <source>
        <dbReference type="EMBL" id="ACN99649.1"/>
    </source>
</evidence>
<feature type="domain" description="TACO1/YebC-like second and third" evidence="7">
    <location>
        <begin position="82"/>
        <end position="239"/>
    </location>
</feature>
<dbReference type="KEGG" id="saf:SULAZ_1049"/>
<organism evidence="9 10">
    <name type="scientific">Sulfurihydrogenibium azorense (strain DSM 15241 / OCM 825 / Az-Fu1)</name>
    <dbReference type="NCBI Taxonomy" id="204536"/>
    <lineage>
        <taxon>Bacteria</taxon>
        <taxon>Pseudomonadati</taxon>
        <taxon>Aquificota</taxon>
        <taxon>Aquificia</taxon>
        <taxon>Aquificales</taxon>
        <taxon>Hydrogenothermaceae</taxon>
        <taxon>Sulfurihydrogenibium</taxon>
    </lineage>
</organism>
<dbReference type="NCBIfam" id="TIGR01033">
    <property type="entry name" value="YebC/PmpR family DNA-binding transcriptional regulator"/>
    <property type="match status" value="1"/>
</dbReference>
<evidence type="ECO:0000313" key="10">
    <source>
        <dbReference type="Proteomes" id="UP000001369"/>
    </source>
</evidence>
<dbReference type="RefSeq" id="WP_012674958.1">
    <property type="nucleotide sequence ID" value="NC_012438.1"/>
</dbReference>
<dbReference type="InterPro" id="IPR048300">
    <property type="entry name" value="TACO1_YebC-like_2nd/3rd_dom"/>
</dbReference>
<dbReference type="PANTHER" id="PTHR12532:SF6">
    <property type="entry name" value="TRANSCRIPTIONAL REGULATORY PROTEIN YEBC-RELATED"/>
    <property type="match status" value="1"/>
</dbReference>
<evidence type="ECO:0000256" key="6">
    <source>
        <dbReference type="HAMAP-Rule" id="MF_00693"/>
    </source>
</evidence>
<evidence type="ECO:0000259" key="7">
    <source>
        <dbReference type="Pfam" id="PF01709"/>
    </source>
</evidence>
<dbReference type="Pfam" id="PF20772">
    <property type="entry name" value="TACO1_YebC_N"/>
    <property type="match status" value="1"/>
</dbReference>
<dbReference type="HAMAP" id="MF_00693">
    <property type="entry name" value="Transcrip_reg_TACO1"/>
    <property type="match status" value="1"/>
</dbReference>
<dbReference type="PANTHER" id="PTHR12532">
    <property type="entry name" value="TRANSLATIONAL ACTIVATOR OF CYTOCHROME C OXIDASE 1"/>
    <property type="match status" value="1"/>
</dbReference>
<dbReference type="Gene3D" id="3.30.70.980">
    <property type="match status" value="2"/>
</dbReference>
<dbReference type="SUPFAM" id="SSF75625">
    <property type="entry name" value="YebC-like"/>
    <property type="match status" value="1"/>
</dbReference>
<dbReference type="FunFam" id="1.10.10.200:FF:000001">
    <property type="entry name" value="Probable transcriptional regulatory protein YebC"/>
    <property type="match status" value="1"/>
</dbReference>
<sequence>MAGHSKWHNIKNKKAKMDAIRGKIFTKVIKEITVAARLGGGDPEANPRLRMAIEKAKEVNMPSENIERAIKRGTGELEGVNYEEVRYEGYGPEGVAIIVEATTDNRNRTTAEVRHIFSKYGGNLGSSGCVSFLFEDKGVINVEKSKYSEEEILEKALEAGAEDVITDDEDYYEIRTSVQDFYKVKENLEKMGVEIARAELTKIPTTTVKITNEETATKLMKLLDALEDNDDVQKVYANFDIPEELLQKIEG</sequence>
<dbReference type="GO" id="GO:0003677">
    <property type="term" value="F:DNA binding"/>
    <property type="evidence" value="ECO:0007669"/>
    <property type="project" value="UniProtKB-UniRule"/>
</dbReference>
<comment type="similarity">
    <text evidence="1 6">Belongs to the TACO1 family.</text>
</comment>
<reference evidence="9 10" key="1">
    <citation type="journal article" date="2009" name="J. Bacteriol.">
        <title>Complete and draft genome sequences of six members of the Aquificales.</title>
        <authorList>
            <person name="Reysenbach A.L."/>
            <person name="Hamamura N."/>
            <person name="Podar M."/>
            <person name="Griffiths E."/>
            <person name="Ferreira S."/>
            <person name="Hochstein R."/>
            <person name="Heidelberg J."/>
            <person name="Johnson J."/>
            <person name="Mead D."/>
            <person name="Pohorille A."/>
            <person name="Sarmiento M."/>
            <person name="Schweighofer K."/>
            <person name="Seshadri R."/>
            <person name="Voytek M.A."/>
        </authorList>
    </citation>
    <scope>NUCLEOTIDE SEQUENCE [LARGE SCALE GENOMIC DNA]</scope>
    <source>
        <strain evidence="10">Az-Fu1 / DSM 15241 / OCM 825</strain>
    </source>
</reference>
<evidence type="ECO:0000256" key="5">
    <source>
        <dbReference type="ARBA" id="ARBA00023163"/>
    </source>
</evidence>
<accession>C1DV85</accession>
<dbReference type="InterPro" id="IPR017856">
    <property type="entry name" value="Integrase-like_N"/>
</dbReference>
<keyword evidence="4 6" id="KW-0238">DNA-binding</keyword>
<dbReference type="InterPro" id="IPR002876">
    <property type="entry name" value="Transcrip_reg_TACO1-like"/>
</dbReference>
<evidence type="ECO:0000256" key="1">
    <source>
        <dbReference type="ARBA" id="ARBA00008724"/>
    </source>
</evidence>
<dbReference type="NCBIfam" id="NF001030">
    <property type="entry name" value="PRK00110.1"/>
    <property type="match status" value="1"/>
</dbReference>
<dbReference type="OrthoDB" id="9781053at2"/>
<evidence type="ECO:0000256" key="2">
    <source>
        <dbReference type="ARBA" id="ARBA00022490"/>
    </source>
</evidence>
<comment type="subcellular location">
    <subcellularLocation>
        <location evidence="6">Cytoplasm</location>
    </subcellularLocation>
</comment>
<dbReference type="STRING" id="204536.SULAZ_1049"/>
<dbReference type="EMBL" id="CP001229">
    <property type="protein sequence ID" value="ACN99649.1"/>
    <property type="molecule type" value="Genomic_DNA"/>
</dbReference>
<keyword evidence="2 6" id="KW-0963">Cytoplasm</keyword>
<dbReference type="GO" id="GO:0005829">
    <property type="term" value="C:cytosol"/>
    <property type="evidence" value="ECO:0007669"/>
    <property type="project" value="TreeGrafter"/>
</dbReference>
<feature type="domain" description="TACO1/YebC-like N-terminal" evidence="8">
    <location>
        <begin position="5"/>
        <end position="76"/>
    </location>
</feature>
<dbReference type="HOGENOM" id="CLU_062974_2_2_0"/>
<evidence type="ECO:0000256" key="4">
    <source>
        <dbReference type="ARBA" id="ARBA00023125"/>
    </source>
</evidence>
<keyword evidence="3 6" id="KW-0805">Transcription regulation</keyword>
<evidence type="ECO:0000259" key="8">
    <source>
        <dbReference type="Pfam" id="PF20772"/>
    </source>
</evidence>
<dbReference type="InterPro" id="IPR049083">
    <property type="entry name" value="TACO1_YebC_N"/>
</dbReference>
<gene>
    <name evidence="9" type="ordered locus">SULAZ_1049</name>
</gene>
<name>C1DV85_SULAA</name>
<dbReference type="eggNOG" id="COG0217">
    <property type="taxonomic scope" value="Bacteria"/>
</dbReference>
<keyword evidence="5 6" id="KW-0804">Transcription</keyword>
<protein>
    <recommendedName>
        <fullName evidence="6">Probable transcriptional regulatory protein SULAZ_1049</fullName>
    </recommendedName>
</protein>
<dbReference type="InterPro" id="IPR026564">
    <property type="entry name" value="Transcrip_reg_TACO1-like_dom3"/>
</dbReference>
<dbReference type="NCBIfam" id="NF009044">
    <property type="entry name" value="PRK12378.1"/>
    <property type="match status" value="1"/>
</dbReference>
<dbReference type="Gene3D" id="1.10.10.200">
    <property type="match status" value="1"/>
</dbReference>
<dbReference type="AlphaFoldDB" id="C1DV85"/>
<proteinExistence type="inferred from homology"/>
<keyword evidence="10" id="KW-1185">Reference proteome</keyword>